<dbReference type="GO" id="GO:0032259">
    <property type="term" value="P:methylation"/>
    <property type="evidence" value="ECO:0007669"/>
    <property type="project" value="UniProtKB-KW"/>
</dbReference>
<evidence type="ECO:0000313" key="2">
    <source>
        <dbReference type="EMBL" id="SPB13717.1"/>
    </source>
</evidence>
<evidence type="ECO:0000313" key="3">
    <source>
        <dbReference type="Proteomes" id="UP000238169"/>
    </source>
</evidence>
<dbReference type="SUPFAM" id="SSF53383">
    <property type="entry name" value="PLP-dependent transferases"/>
    <property type="match status" value="1"/>
</dbReference>
<dbReference type="EMBL" id="OGTP01000002">
    <property type="protein sequence ID" value="SPB13717.1"/>
    <property type="molecule type" value="Genomic_DNA"/>
</dbReference>
<keyword evidence="3" id="KW-1185">Reference proteome</keyword>
<dbReference type="Pfam" id="PF00464">
    <property type="entry name" value="SHMT"/>
    <property type="match status" value="1"/>
</dbReference>
<name>A0A2U3I0U5_9BURK</name>
<dbReference type="Proteomes" id="UP000238169">
    <property type="component" value="Unassembled WGS sequence"/>
</dbReference>
<dbReference type="GO" id="GO:0008168">
    <property type="term" value="F:methyltransferase activity"/>
    <property type="evidence" value="ECO:0007669"/>
    <property type="project" value="UniProtKB-KW"/>
</dbReference>
<feature type="domain" description="Serine hydroxymethyltransferase-like" evidence="1">
    <location>
        <begin position="21"/>
        <end position="63"/>
    </location>
</feature>
<dbReference type="InterPro" id="IPR039429">
    <property type="entry name" value="SHMT-like_dom"/>
</dbReference>
<organism evidence="2 3">
    <name type="scientific">Caballeronia novacaledonica</name>
    <dbReference type="NCBI Taxonomy" id="1544861"/>
    <lineage>
        <taxon>Bacteria</taxon>
        <taxon>Pseudomonadati</taxon>
        <taxon>Pseudomonadota</taxon>
        <taxon>Betaproteobacteria</taxon>
        <taxon>Burkholderiales</taxon>
        <taxon>Burkholderiaceae</taxon>
        <taxon>Caballeronia</taxon>
    </lineage>
</organism>
<sequence length="81" mass="8843">MNEYPRFFGDSLQSHYPVIASEIALALRHQQTQIELVASENIVSPAVLEAQGAVLANRYAEGIRCCAASMSIASRHLRSIA</sequence>
<keyword evidence="2" id="KW-0808">Transferase</keyword>
<gene>
    <name evidence="2" type="ORF">NOV72_00981</name>
</gene>
<dbReference type="AlphaFoldDB" id="A0A2U3I0U5"/>
<protein>
    <submittedName>
        <fullName evidence="2">Serine hydroxymethyltransferase</fullName>
    </submittedName>
</protein>
<proteinExistence type="predicted"/>
<dbReference type="InterPro" id="IPR015424">
    <property type="entry name" value="PyrdxlP-dep_Trfase"/>
</dbReference>
<keyword evidence="2" id="KW-0489">Methyltransferase</keyword>
<reference evidence="3" key="1">
    <citation type="submission" date="2018-01" db="EMBL/GenBank/DDBJ databases">
        <authorList>
            <person name="Peeters C."/>
        </authorList>
    </citation>
    <scope>NUCLEOTIDE SEQUENCE [LARGE SCALE GENOMIC DNA]</scope>
</reference>
<evidence type="ECO:0000259" key="1">
    <source>
        <dbReference type="Pfam" id="PF00464"/>
    </source>
</evidence>
<accession>A0A2U3I0U5</accession>